<evidence type="ECO:0008006" key="4">
    <source>
        <dbReference type="Google" id="ProtNLM"/>
    </source>
</evidence>
<evidence type="ECO:0000313" key="3">
    <source>
        <dbReference type="Proteomes" id="UP000799539"/>
    </source>
</evidence>
<dbReference type="AlphaFoldDB" id="A0A6A6EZH4"/>
<evidence type="ECO:0000256" key="1">
    <source>
        <dbReference type="SAM" id="SignalP"/>
    </source>
</evidence>
<organism evidence="2 3">
    <name type="scientific">Cercospora zeae-maydis SCOH1-5</name>
    <dbReference type="NCBI Taxonomy" id="717836"/>
    <lineage>
        <taxon>Eukaryota</taxon>
        <taxon>Fungi</taxon>
        <taxon>Dikarya</taxon>
        <taxon>Ascomycota</taxon>
        <taxon>Pezizomycotina</taxon>
        <taxon>Dothideomycetes</taxon>
        <taxon>Dothideomycetidae</taxon>
        <taxon>Mycosphaerellales</taxon>
        <taxon>Mycosphaerellaceae</taxon>
        <taxon>Cercospora</taxon>
    </lineage>
</organism>
<keyword evidence="1" id="KW-0732">Signal</keyword>
<keyword evidence="3" id="KW-1185">Reference proteome</keyword>
<dbReference type="EMBL" id="ML992717">
    <property type="protein sequence ID" value="KAF2206553.1"/>
    <property type="molecule type" value="Genomic_DNA"/>
</dbReference>
<evidence type="ECO:0000313" key="2">
    <source>
        <dbReference type="EMBL" id="KAF2206553.1"/>
    </source>
</evidence>
<gene>
    <name evidence="2" type="ORF">CERZMDRAFT_89178</name>
</gene>
<protein>
    <recommendedName>
        <fullName evidence="4">Avirulence Effector AvrLm4-7 domain-containing protein</fullName>
    </recommendedName>
</protein>
<name>A0A6A6EZH4_9PEZI</name>
<feature type="chain" id="PRO_5025399350" description="Avirulence Effector AvrLm4-7 domain-containing protein" evidence="1">
    <location>
        <begin position="20"/>
        <end position="162"/>
    </location>
</feature>
<dbReference type="OrthoDB" id="3626436at2759"/>
<dbReference type="Proteomes" id="UP000799539">
    <property type="component" value="Unassembled WGS sequence"/>
</dbReference>
<sequence length="162" mass="18530">MKLTNVLLPLAALASLASGYNRYYSSKTNNGNSTELIQCVEEMKSMLERRPRSTHPSPSPNPLCSRDFPVHRLAGYRCGTNTFLQFGGSVEWEPIKNNLKAFRKCQSHLYDAALTAKDWFLCEVVDFWGYRIVAFSPMGYMACWKDVGKGYKPCVRREDWDN</sequence>
<proteinExistence type="predicted"/>
<feature type="signal peptide" evidence="1">
    <location>
        <begin position="1"/>
        <end position="19"/>
    </location>
</feature>
<accession>A0A6A6EZH4</accession>
<reference evidence="2" key="1">
    <citation type="journal article" date="2020" name="Stud. Mycol.">
        <title>101 Dothideomycetes genomes: a test case for predicting lifestyles and emergence of pathogens.</title>
        <authorList>
            <person name="Haridas S."/>
            <person name="Albert R."/>
            <person name="Binder M."/>
            <person name="Bloem J."/>
            <person name="Labutti K."/>
            <person name="Salamov A."/>
            <person name="Andreopoulos B."/>
            <person name="Baker S."/>
            <person name="Barry K."/>
            <person name="Bills G."/>
            <person name="Bluhm B."/>
            <person name="Cannon C."/>
            <person name="Castanera R."/>
            <person name="Culley D."/>
            <person name="Daum C."/>
            <person name="Ezra D."/>
            <person name="Gonzalez J."/>
            <person name="Henrissat B."/>
            <person name="Kuo A."/>
            <person name="Liang C."/>
            <person name="Lipzen A."/>
            <person name="Lutzoni F."/>
            <person name="Magnuson J."/>
            <person name="Mondo S."/>
            <person name="Nolan M."/>
            <person name="Ohm R."/>
            <person name="Pangilinan J."/>
            <person name="Park H.-J."/>
            <person name="Ramirez L."/>
            <person name="Alfaro M."/>
            <person name="Sun H."/>
            <person name="Tritt A."/>
            <person name="Yoshinaga Y."/>
            <person name="Zwiers L.-H."/>
            <person name="Turgeon B."/>
            <person name="Goodwin S."/>
            <person name="Spatafora J."/>
            <person name="Crous P."/>
            <person name="Grigoriev I."/>
        </authorList>
    </citation>
    <scope>NUCLEOTIDE SEQUENCE</scope>
    <source>
        <strain evidence="2">SCOH1-5</strain>
    </source>
</reference>